<protein>
    <recommendedName>
        <fullName evidence="5">Transposase</fullName>
    </recommendedName>
</protein>
<dbReference type="AlphaFoldDB" id="A0ABD4W9T2"/>
<dbReference type="Proteomes" id="UP001212008">
    <property type="component" value="Unassembled WGS sequence"/>
</dbReference>
<evidence type="ECO:0000313" key="4">
    <source>
        <dbReference type="Proteomes" id="UP001212008"/>
    </source>
</evidence>
<accession>A0ABD4W9T2</accession>
<sequence>MPEELKRKAVVAVASGRLKSREAAAGLGVEASVVGKLETTDARRIQGDARDGDTREEALDGREGKAGVAPMASENMPTSASGPRDTADPSDTLASMEARLARLRARLDELDADVERQRREKKELDIEIAIRKGTLELLGKEPGADPEKPGRPREVCVIE</sequence>
<keyword evidence="1" id="KW-0175">Coiled coil</keyword>
<evidence type="ECO:0000313" key="3">
    <source>
        <dbReference type="EMBL" id="MDB6492306.1"/>
    </source>
</evidence>
<feature type="region of interest" description="Disordered" evidence="2">
    <location>
        <begin position="40"/>
        <end position="93"/>
    </location>
</feature>
<feature type="compositionally biased region" description="Basic and acidic residues" evidence="2">
    <location>
        <begin position="40"/>
        <end position="65"/>
    </location>
</feature>
<name>A0ABD4W9T2_BIFPS</name>
<evidence type="ECO:0000256" key="2">
    <source>
        <dbReference type="SAM" id="MobiDB-lite"/>
    </source>
</evidence>
<comment type="caution">
    <text evidence="3">The sequence shown here is derived from an EMBL/GenBank/DDBJ whole genome shotgun (WGS) entry which is preliminary data.</text>
</comment>
<evidence type="ECO:0008006" key="5">
    <source>
        <dbReference type="Google" id="ProtNLM"/>
    </source>
</evidence>
<feature type="coiled-coil region" evidence="1">
    <location>
        <begin position="93"/>
        <end position="127"/>
    </location>
</feature>
<gene>
    <name evidence="3" type="ORF">PMN70_08935</name>
</gene>
<dbReference type="RefSeq" id="WP_271735451.1">
    <property type="nucleotide sequence ID" value="NZ_JAQKQX010000006.1"/>
</dbReference>
<evidence type="ECO:0000256" key="1">
    <source>
        <dbReference type="SAM" id="Coils"/>
    </source>
</evidence>
<proteinExistence type="predicted"/>
<reference evidence="3 4" key="1">
    <citation type="submission" date="2023-01" db="EMBL/GenBank/DDBJ databases">
        <title>Human gut microbiome strain richness.</title>
        <authorList>
            <person name="Chen-Liaw A."/>
        </authorList>
    </citation>
    <scope>NUCLEOTIDE SEQUENCE [LARGE SCALE GENOMIC DNA]</scope>
    <source>
        <strain evidence="3 4">RTP21311st1_C8_RTP21311_201001</strain>
    </source>
</reference>
<dbReference type="EMBL" id="JAQKRA010000008">
    <property type="protein sequence ID" value="MDB6492306.1"/>
    <property type="molecule type" value="Genomic_DNA"/>
</dbReference>
<organism evidence="3 4">
    <name type="scientific">Bifidobacterium pseudocatenulatum</name>
    <dbReference type="NCBI Taxonomy" id="28026"/>
    <lineage>
        <taxon>Bacteria</taxon>
        <taxon>Bacillati</taxon>
        <taxon>Actinomycetota</taxon>
        <taxon>Actinomycetes</taxon>
        <taxon>Bifidobacteriales</taxon>
        <taxon>Bifidobacteriaceae</taxon>
        <taxon>Bifidobacterium</taxon>
    </lineage>
</organism>
<feature type="region of interest" description="Disordered" evidence="2">
    <location>
        <begin position="139"/>
        <end position="159"/>
    </location>
</feature>